<dbReference type="Proteomes" id="UP001175226">
    <property type="component" value="Unassembled WGS sequence"/>
</dbReference>
<evidence type="ECO:0000313" key="1">
    <source>
        <dbReference type="EMBL" id="KAK0439412.1"/>
    </source>
</evidence>
<dbReference type="AlphaFoldDB" id="A0AA39MM58"/>
<organism evidence="1 2">
    <name type="scientific">Armillaria borealis</name>
    <dbReference type="NCBI Taxonomy" id="47425"/>
    <lineage>
        <taxon>Eukaryota</taxon>
        <taxon>Fungi</taxon>
        <taxon>Dikarya</taxon>
        <taxon>Basidiomycota</taxon>
        <taxon>Agaricomycotina</taxon>
        <taxon>Agaricomycetes</taxon>
        <taxon>Agaricomycetidae</taxon>
        <taxon>Agaricales</taxon>
        <taxon>Marasmiineae</taxon>
        <taxon>Physalacriaceae</taxon>
        <taxon>Armillaria</taxon>
    </lineage>
</organism>
<comment type="caution">
    <text evidence="1">The sequence shown here is derived from an EMBL/GenBank/DDBJ whole genome shotgun (WGS) entry which is preliminary data.</text>
</comment>
<dbReference type="EMBL" id="JAUEPT010000038">
    <property type="protein sequence ID" value="KAK0439412.1"/>
    <property type="molecule type" value="Genomic_DNA"/>
</dbReference>
<proteinExistence type="predicted"/>
<reference evidence="1" key="1">
    <citation type="submission" date="2023-06" db="EMBL/GenBank/DDBJ databases">
        <authorList>
            <consortium name="Lawrence Berkeley National Laboratory"/>
            <person name="Ahrendt S."/>
            <person name="Sahu N."/>
            <person name="Indic B."/>
            <person name="Wong-Bajracharya J."/>
            <person name="Merenyi Z."/>
            <person name="Ke H.-M."/>
            <person name="Monk M."/>
            <person name="Kocsube S."/>
            <person name="Drula E."/>
            <person name="Lipzen A."/>
            <person name="Balint B."/>
            <person name="Henrissat B."/>
            <person name="Andreopoulos B."/>
            <person name="Martin F.M."/>
            <person name="Harder C.B."/>
            <person name="Rigling D."/>
            <person name="Ford K.L."/>
            <person name="Foster G.D."/>
            <person name="Pangilinan J."/>
            <person name="Papanicolaou A."/>
            <person name="Barry K."/>
            <person name="LaButti K."/>
            <person name="Viragh M."/>
            <person name="Koriabine M."/>
            <person name="Yan M."/>
            <person name="Riley R."/>
            <person name="Champramary S."/>
            <person name="Plett K.L."/>
            <person name="Tsai I.J."/>
            <person name="Slot J."/>
            <person name="Sipos G."/>
            <person name="Plett J."/>
            <person name="Nagy L.G."/>
            <person name="Grigoriev I.V."/>
        </authorList>
    </citation>
    <scope>NUCLEOTIDE SEQUENCE</scope>
    <source>
        <strain evidence="1">FPL87.14</strain>
    </source>
</reference>
<name>A0AA39MM58_9AGAR</name>
<evidence type="ECO:0000313" key="2">
    <source>
        <dbReference type="Proteomes" id="UP001175226"/>
    </source>
</evidence>
<keyword evidence="2" id="KW-1185">Reference proteome</keyword>
<gene>
    <name evidence="1" type="ORF">EV421DRAFT_1906068</name>
</gene>
<protein>
    <submittedName>
        <fullName evidence="1">Uncharacterized protein</fullName>
    </submittedName>
</protein>
<accession>A0AA39MM58</accession>
<sequence length="217" mass="24446">MAISGELSQCRVSVFILASKFAIRAQVSEVKATRRVTSCLAWDLDVGDGDTSFRAFAPSSIFHSLPSSPTYRSVTRFLRRSSVSSSGERPLLSSILTRWHRARLLYRQRRQVPAAHLTQQICLNSGFLYFKRCELLPRHHTLTSRERGVREEQASVYFENGSGTASTKVRGVQTLTRVIFFVMWACLQSGILQNLKRKQTPFDLILPVLMSLSAGGY</sequence>